<organism evidence="4 5">
    <name type="scientific">Penicillium salamii</name>
    <dbReference type="NCBI Taxonomy" id="1612424"/>
    <lineage>
        <taxon>Eukaryota</taxon>
        <taxon>Fungi</taxon>
        <taxon>Dikarya</taxon>
        <taxon>Ascomycota</taxon>
        <taxon>Pezizomycotina</taxon>
        <taxon>Eurotiomycetes</taxon>
        <taxon>Eurotiomycetidae</taxon>
        <taxon>Eurotiales</taxon>
        <taxon>Aspergillaceae</taxon>
        <taxon>Penicillium</taxon>
    </lineage>
</organism>
<dbReference type="AlphaFoldDB" id="A0A9W4NPG6"/>
<feature type="domain" description="SWIM-type" evidence="3">
    <location>
        <begin position="136"/>
        <end position="169"/>
    </location>
</feature>
<dbReference type="Proteomes" id="UP001152646">
    <property type="component" value="Unassembled WGS sequence"/>
</dbReference>
<dbReference type="InterPro" id="IPR007527">
    <property type="entry name" value="Znf_SWIM"/>
</dbReference>
<dbReference type="InterPro" id="IPR013083">
    <property type="entry name" value="Znf_RING/FYVE/PHD"/>
</dbReference>
<feature type="compositionally biased region" description="Polar residues" evidence="2">
    <location>
        <begin position="58"/>
        <end position="74"/>
    </location>
</feature>
<reference evidence="4" key="1">
    <citation type="submission" date="2021-07" db="EMBL/GenBank/DDBJ databases">
        <authorList>
            <person name="Branca A.L. A."/>
        </authorList>
    </citation>
    <scope>NUCLEOTIDE SEQUENCE</scope>
</reference>
<evidence type="ECO:0000259" key="3">
    <source>
        <dbReference type="PROSITE" id="PS50966"/>
    </source>
</evidence>
<proteinExistence type="predicted"/>
<dbReference type="PANTHER" id="PTHR21540">
    <property type="entry name" value="RING FINGER AND SWIM DOMAIN-CONTAINING PROTEIN 2"/>
    <property type="match status" value="1"/>
</dbReference>
<feature type="region of interest" description="Disordered" evidence="2">
    <location>
        <begin position="1"/>
        <end position="99"/>
    </location>
</feature>
<evidence type="ECO:0000313" key="4">
    <source>
        <dbReference type="EMBL" id="CAG8404500.1"/>
    </source>
</evidence>
<dbReference type="Gene3D" id="3.30.40.10">
    <property type="entry name" value="Zinc/RING finger domain, C3HC4 (zinc finger)"/>
    <property type="match status" value="1"/>
</dbReference>
<evidence type="ECO:0000256" key="2">
    <source>
        <dbReference type="SAM" id="MobiDB-lite"/>
    </source>
</evidence>
<protein>
    <recommendedName>
        <fullName evidence="3">SWIM-type domain-containing protein</fullName>
    </recommendedName>
</protein>
<keyword evidence="1" id="KW-0862">Zinc</keyword>
<dbReference type="InterPro" id="IPR039903">
    <property type="entry name" value="Zswim2"/>
</dbReference>
<sequence>MASLNEVNADEAKSPGTPTPSKVTRKRSAAKQSSTPKLPEDKSSITPKRPRTQERVSKQPSSSQTLSDPVTPTPTKRAAKGTPKKATRKTAGSAISQRLSRAHTERMIIIDHAIVEDTGNGAQISFDIVGSVGNIYKVWIKASPSCTCPDHMYRRNRCKHIAYVMLNALSGTDEQIAQRFFYREDLNHMRGSPALKRFEAAKAAQNPQGTRRPVEGECAICFMGMEETEEIVWCQYGCGNNLHGFCMNKWSKSSGGNVRCVYW</sequence>
<gene>
    <name evidence="4" type="ORF">PSALAMII_LOCUS8490</name>
</gene>
<dbReference type="GO" id="GO:0061630">
    <property type="term" value="F:ubiquitin protein ligase activity"/>
    <property type="evidence" value="ECO:0007669"/>
    <property type="project" value="InterPro"/>
</dbReference>
<dbReference type="SUPFAM" id="SSF57850">
    <property type="entry name" value="RING/U-box"/>
    <property type="match status" value="1"/>
</dbReference>
<dbReference type="OrthoDB" id="2122982at2759"/>
<name>A0A9W4NPG6_9EURO</name>
<feature type="compositionally biased region" description="Basic residues" evidence="2">
    <location>
        <begin position="77"/>
        <end position="88"/>
    </location>
</feature>
<keyword evidence="1" id="KW-0479">Metal-binding</keyword>
<dbReference type="EMBL" id="CAJVPA010000209">
    <property type="protein sequence ID" value="CAG8404500.1"/>
    <property type="molecule type" value="Genomic_DNA"/>
</dbReference>
<evidence type="ECO:0000256" key="1">
    <source>
        <dbReference type="PROSITE-ProRule" id="PRU00325"/>
    </source>
</evidence>
<dbReference type="GO" id="GO:0008270">
    <property type="term" value="F:zinc ion binding"/>
    <property type="evidence" value="ECO:0007669"/>
    <property type="project" value="UniProtKB-KW"/>
</dbReference>
<evidence type="ECO:0000313" key="5">
    <source>
        <dbReference type="Proteomes" id="UP001152646"/>
    </source>
</evidence>
<comment type="caution">
    <text evidence="4">The sequence shown here is derived from an EMBL/GenBank/DDBJ whole genome shotgun (WGS) entry which is preliminary data.</text>
</comment>
<dbReference type="PANTHER" id="PTHR21540:SF0">
    <property type="entry name" value="PHD FAMILY PROTEIN"/>
    <property type="match status" value="1"/>
</dbReference>
<keyword evidence="1" id="KW-0863">Zinc-finger</keyword>
<dbReference type="PROSITE" id="PS50966">
    <property type="entry name" value="ZF_SWIM"/>
    <property type="match status" value="1"/>
</dbReference>
<accession>A0A9W4NPG6</accession>